<proteinExistence type="predicted"/>
<keyword evidence="1" id="KW-1133">Transmembrane helix</keyword>
<feature type="domain" description="LITAF" evidence="2">
    <location>
        <begin position="8"/>
        <end position="71"/>
    </location>
</feature>
<name>D0KVQ1_HALNC</name>
<dbReference type="Pfam" id="PF10601">
    <property type="entry name" value="zf-LITAF-like"/>
    <property type="match status" value="1"/>
</dbReference>
<keyword evidence="1" id="KW-0812">Transmembrane</keyword>
<accession>D0KVQ1</accession>
<evidence type="ECO:0000313" key="3">
    <source>
        <dbReference type="EMBL" id="ACX96881.1"/>
    </source>
</evidence>
<reference evidence="3 4" key="1">
    <citation type="submission" date="2009-10" db="EMBL/GenBank/DDBJ databases">
        <title>Complete sequence of Halothiobacillus neapolitanus c2.</title>
        <authorList>
            <consortium name="US DOE Joint Genome Institute"/>
            <person name="Lucas S."/>
            <person name="Copeland A."/>
            <person name="Lapidus A."/>
            <person name="Glavina del Rio T."/>
            <person name="Tice H."/>
            <person name="Bruce D."/>
            <person name="Goodwin L."/>
            <person name="Pitluck S."/>
            <person name="Davenport K."/>
            <person name="Brettin T."/>
            <person name="Detter J.C."/>
            <person name="Han C."/>
            <person name="Tapia R."/>
            <person name="Larimer F."/>
            <person name="Land M."/>
            <person name="Hauser L."/>
            <person name="Kyrpides N."/>
            <person name="Mikhailova N."/>
            <person name="Kerfeld C."/>
            <person name="Cannon G."/>
            <person name="Heinhort S."/>
        </authorList>
    </citation>
    <scope>NUCLEOTIDE SEQUENCE [LARGE SCALE GENOMIC DNA]</scope>
    <source>
        <strain evidence="4">ATCC 23641 / c2</strain>
    </source>
</reference>
<keyword evidence="4" id="KW-1185">Reference proteome</keyword>
<dbReference type="Proteomes" id="UP000009102">
    <property type="component" value="Chromosome"/>
</dbReference>
<evidence type="ECO:0000259" key="2">
    <source>
        <dbReference type="Pfam" id="PF10601"/>
    </source>
</evidence>
<evidence type="ECO:0000256" key="1">
    <source>
        <dbReference type="SAM" id="Phobius"/>
    </source>
</evidence>
<dbReference type="STRING" id="555778.Hneap_2061"/>
<dbReference type="AlphaFoldDB" id="D0KVQ1"/>
<sequence>MAFALWAKQIKCPNCNYEGKAQIKGSGCGLWLLFLILFFVSFLFWPLFLVAGIMFLWLLLKPADQICPKCKFANPIPK</sequence>
<gene>
    <name evidence="3" type="ordered locus">Hneap_2061</name>
</gene>
<protein>
    <recommendedName>
        <fullName evidence="2">LITAF domain-containing protein</fullName>
    </recommendedName>
</protein>
<keyword evidence="1" id="KW-0472">Membrane</keyword>
<dbReference type="RefSeq" id="WP_012824913.1">
    <property type="nucleotide sequence ID" value="NC_013422.1"/>
</dbReference>
<evidence type="ECO:0000313" key="4">
    <source>
        <dbReference type="Proteomes" id="UP000009102"/>
    </source>
</evidence>
<dbReference type="InterPro" id="IPR006629">
    <property type="entry name" value="LITAF"/>
</dbReference>
<dbReference type="HOGENOM" id="CLU_2617101_0_0_6"/>
<dbReference type="OrthoDB" id="9892446at2"/>
<dbReference type="EMBL" id="CP001801">
    <property type="protein sequence ID" value="ACX96881.1"/>
    <property type="molecule type" value="Genomic_DNA"/>
</dbReference>
<feature type="transmembrane region" description="Helical" evidence="1">
    <location>
        <begin position="30"/>
        <end position="60"/>
    </location>
</feature>
<dbReference type="KEGG" id="hna:Hneap_2061"/>
<organism evidence="3 4">
    <name type="scientific">Halothiobacillus neapolitanus (strain ATCC 23641 / DSM 15147 / CIP 104769 / NCIMB 8539 / c2)</name>
    <name type="common">Thiobacillus neapolitanus</name>
    <dbReference type="NCBI Taxonomy" id="555778"/>
    <lineage>
        <taxon>Bacteria</taxon>
        <taxon>Pseudomonadati</taxon>
        <taxon>Pseudomonadota</taxon>
        <taxon>Gammaproteobacteria</taxon>
        <taxon>Chromatiales</taxon>
        <taxon>Halothiobacillaceae</taxon>
        <taxon>Halothiobacillus</taxon>
    </lineage>
</organism>